<dbReference type="RefSeq" id="WP_146201556.1">
    <property type="nucleotide sequence ID" value="NZ_QGGG01000025.1"/>
</dbReference>
<accession>A0A316BMZ5</accession>
<reference evidence="1 2" key="1">
    <citation type="submission" date="2018-05" db="EMBL/GenBank/DDBJ databases">
        <title>Genomic Encyclopedia of Type Strains, Phase IV (KMG-IV): sequencing the most valuable type-strain genomes for metagenomic binning, comparative biology and taxonomic classification.</title>
        <authorList>
            <person name="Goeker M."/>
        </authorList>
    </citation>
    <scope>NUCLEOTIDE SEQUENCE [LARGE SCALE GENOMIC DNA]</scope>
    <source>
        <strain evidence="1 2">DSM 6986</strain>
    </source>
</reference>
<evidence type="ECO:0000313" key="2">
    <source>
        <dbReference type="Proteomes" id="UP000245396"/>
    </source>
</evidence>
<evidence type="ECO:0000313" key="1">
    <source>
        <dbReference type="EMBL" id="PWJ73859.1"/>
    </source>
</evidence>
<dbReference type="Proteomes" id="UP000245396">
    <property type="component" value="Unassembled WGS sequence"/>
</dbReference>
<dbReference type="EMBL" id="QGGG01000025">
    <property type="protein sequence ID" value="PWJ73859.1"/>
    <property type="molecule type" value="Genomic_DNA"/>
</dbReference>
<keyword evidence="2" id="KW-1185">Reference proteome</keyword>
<protein>
    <submittedName>
        <fullName evidence="1">Uncharacterized protein</fullName>
    </submittedName>
</protein>
<comment type="caution">
    <text evidence="1">The sequence shown here is derived from an EMBL/GenBank/DDBJ whole genome shotgun (WGS) entry which is preliminary data.</text>
</comment>
<proteinExistence type="predicted"/>
<organism evidence="1 2">
    <name type="scientific">Pseudaminobacter salicylatoxidans</name>
    <dbReference type="NCBI Taxonomy" id="93369"/>
    <lineage>
        <taxon>Bacteria</taxon>
        <taxon>Pseudomonadati</taxon>
        <taxon>Pseudomonadota</taxon>
        <taxon>Alphaproteobacteria</taxon>
        <taxon>Hyphomicrobiales</taxon>
        <taxon>Phyllobacteriaceae</taxon>
        <taxon>Pseudaminobacter</taxon>
    </lineage>
</organism>
<sequence length="63" mass="7176">MSMTLQLRAARDHIRALTGRLTEAEYRAADAQRETRQVVAERDLWRHQAEAAQARLKSLGVTT</sequence>
<gene>
    <name evidence="1" type="ORF">C7441_12543</name>
</gene>
<name>A0A316BMZ5_PSESE</name>
<dbReference type="AlphaFoldDB" id="A0A316BMZ5"/>